<gene>
    <name evidence="1" type="ORF">BMR96_03710</name>
</gene>
<accession>A0A1X0VEN0</accession>
<dbReference type="InterPro" id="IPR056951">
    <property type="entry name" value="Phage_connect_2"/>
</dbReference>
<dbReference type="STRING" id="33968.BMS77_02100"/>
<reference evidence="1 2" key="1">
    <citation type="journal article" date="2017" name="Front. Microbiol.">
        <title>Genomic Characterization of Dairy Associated Leuconostoc Species and Diversity of Leuconostocs in Undefined Mixed Mesophilic Starter Cultures.</title>
        <authorList>
            <person name="Frantzen C.A."/>
            <person name="Kot W."/>
            <person name="Pedersen T.B."/>
            <person name="Ardo Y.M."/>
            <person name="Broadbent J.R."/>
            <person name="Neve H."/>
            <person name="Hansen L.H."/>
            <person name="Dal Bello F."/>
            <person name="Ostlie H.M."/>
            <person name="Kleppen H.P."/>
            <person name="Vogensen F.K."/>
            <person name="Holo H."/>
        </authorList>
    </citation>
    <scope>NUCLEOTIDE SEQUENCE [LARGE SCALE GENOMIC DNA]</scope>
    <source>
        <strain evidence="1 2">LMGCF08</strain>
    </source>
</reference>
<sequence>MTKEKDSLFDKAKVAVRSTVVDDELDTELNDLILAARADLKIFGLVDKSDSNDNSLITQAVLLYVKANWGYDNPDAERFGALYQRLKDKLSVSTQYLQGADYEV</sequence>
<evidence type="ECO:0000313" key="2">
    <source>
        <dbReference type="Proteomes" id="UP000192288"/>
    </source>
</evidence>
<dbReference type="Pfam" id="PF24829">
    <property type="entry name" value="Phage_connect_2"/>
    <property type="match status" value="1"/>
</dbReference>
<comment type="caution">
    <text evidence="1">The sequence shown here is derived from an EMBL/GenBank/DDBJ whole genome shotgun (WGS) entry which is preliminary data.</text>
</comment>
<name>A0A1X0VEN0_LEUPS</name>
<protein>
    <recommendedName>
        <fullName evidence="3">DNA-packaging protein</fullName>
    </recommendedName>
</protein>
<proteinExistence type="predicted"/>
<dbReference type="RefSeq" id="WP_080518994.1">
    <property type="nucleotide sequence ID" value="NZ_MPLS01000009.1"/>
</dbReference>
<evidence type="ECO:0008006" key="3">
    <source>
        <dbReference type="Google" id="ProtNLM"/>
    </source>
</evidence>
<dbReference type="AlphaFoldDB" id="A0A1X0VEN0"/>
<dbReference type="EMBL" id="MPLS01000009">
    <property type="protein sequence ID" value="ORI98049.1"/>
    <property type="molecule type" value="Genomic_DNA"/>
</dbReference>
<evidence type="ECO:0000313" key="1">
    <source>
        <dbReference type="EMBL" id="ORI98049.1"/>
    </source>
</evidence>
<organism evidence="1 2">
    <name type="scientific">Leuconostoc pseudomesenteroides</name>
    <dbReference type="NCBI Taxonomy" id="33968"/>
    <lineage>
        <taxon>Bacteria</taxon>
        <taxon>Bacillati</taxon>
        <taxon>Bacillota</taxon>
        <taxon>Bacilli</taxon>
        <taxon>Lactobacillales</taxon>
        <taxon>Lactobacillaceae</taxon>
        <taxon>Leuconostoc</taxon>
    </lineage>
</organism>
<dbReference type="Proteomes" id="UP000192288">
    <property type="component" value="Unassembled WGS sequence"/>
</dbReference>